<dbReference type="Proteomes" id="UP001162164">
    <property type="component" value="Unassembled WGS sequence"/>
</dbReference>
<evidence type="ECO:0000313" key="5">
    <source>
        <dbReference type="EMBL" id="KAJ8985066.1"/>
    </source>
</evidence>
<name>A0ABQ9K378_9CUCU</name>
<protein>
    <recommendedName>
        <fullName evidence="4">tRNA-binding domain-containing protein</fullName>
    </recommendedName>
</protein>
<dbReference type="CDD" id="cd02799">
    <property type="entry name" value="tRNA_bind_EMAP-II_like"/>
    <property type="match status" value="1"/>
</dbReference>
<evidence type="ECO:0000313" key="6">
    <source>
        <dbReference type="Proteomes" id="UP001162164"/>
    </source>
</evidence>
<keyword evidence="2 3" id="KW-0694">RNA-binding</keyword>
<dbReference type="InterPro" id="IPR012340">
    <property type="entry name" value="NA-bd_OB-fold"/>
</dbReference>
<keyword evidence="6" id="KW-1185">Reference proteome</keyword>
<dbReference type="Pfam" id="PF01588">
    <property type="entry name" value="tRNA_bind"/>
    <property type="match status" value="1"/>
</dbReference>
<dbReference type="EMBL" id="JAPWTJ010000020">
    <property type="protein sequence ID" value="KAJ8985066.1"/>
    <property type="molecule type" value="Genomic_DNA"/>
</dbReference>
<evidence type="ECO:0000256" key="3">
    <source>
        <dbReference type="PROSITE-ProRule" id="PRU00209"/>
    </source>
</evidence>
<dbReference type="PROSITE" id="PS50886">
    <property type="entry name" value="TRBD"/>
    <property type="match status" value="1"/>
</dbReference>
<feature type="domain" description="TRNA-binding" evidence="4">
    <location>
        <begin position="24"/>
        <end position="125"/>
    </location>
</feature>
<reference evidence="5" key="1">
    <citation type="journal article" date="2023" name="Insect Mol. Biol.">
        <title>Genome sequencing provides insights into the evolution of gene families encoding plant cell wall-degrading enzymes in longhorned beetles.</title>
        <authorList>
            <person name="Shin N.R."/>
            <person name="Okamura Y."/>
            <person name="Kirsch R."/>
            <person name="Pauchet Y."/>
        </authorList>
    </citation>
    <scope>NUCLEOTIDE SEQUENCE</scope>
    <source>
        <strain evidence="5">MMC_N1</strain>
    </source>
</reference>
<evidence type="ECO:0000256" key="1">
    <source>
        <dbReference type="ARBA" id="ARBA00022555"/>
    </source>
</evidence>
<dbReference type="InterPro" id="IPR051270">
    <property type="entry name" value="Tyrosine-tRNA_ligase_regulator"/>
</dbReference>
<dbReference type="Gene3D" id="2.40.50.140">
    <property type="entry name" value="Nucleic acid-binding proteins"/>
    <property type="match status" value="1"/>
</dbReference>
<evidence type="ECO:0000259" key="4">
    <source>
        <dbReference type="PROSITE" id="PS50886"/>
    </source>
</evidence>
<keyword evidence="1 3" id="KW-0820">tRNA-binding</keyword>
<dbReference type="PANTHER" id="PTHR11586:SF33">
    <property type="entry name" value="AMINOACYL TRNA SYNTHASE COMPLEX-INTERACTING MULTIFUNCTIONAL PROTEIN 1"/>
    <property type="match status" value="1"/>
</dbReference>
<dbReference type="PANTHER" id="PTHR11586">
    <property type="entry name" value="TRNA-AMINOACYLATION COFACTOR ARC1 FAMILY MEMBER"/>
    <property type="match status" value="1"/>
</dbReference>
<accession>A0ABQ9K378</accession>
<evidence type="ECO:0000256" key="2">
    <source>
        <dbReference type="ARBA" id="ARBA00022884"/>
    </source>
</evidence>
<organism evidence="5 6">
    <name type="scientific">Molorchus minor</name>
    <dbReference type="NCBI Taxonomy" id="1323400"/>
    <lineage>
        <taxon>Eukaryota</taxon>
        <taxon>Metazoa</taxon>
        <taxon>Ecdysozoa</taxon>
        <taxon>Arthropoda</taxon>
        <taxon>Hexapoda</taxon>
        <taxon>Insecta</taxon>
        <taxon>Pterygota</taxon>
        <taxon>Neoptera</taxon>
        <taxon>Endopterygota</taxon>
        <taxon>Coleoptera</taxon>
        <taxon>Polyphaga</taxon>
        <taxon>Cucujiformia</taxon>
        <taxon>Chrysomeloidea</taxon>
        <taxon>Cerambycidae</taxon>
        <taxon>Lamiinae</taxon>
        <taxon>Monochamini</taxon>
        <taxon>Molorchus</taxon>
    </lineage>
</organism>
<proteinExistence type="predicted"/>
<sequence length="185" mass="20633">MRKRKRKRKSLKSQKELPAELPVDIGRLDLRIGKVESVERHPDADTLYLLKINCGENKLRTVCSGLVKHVPMDDLRDRLVVVLCNLKPVKMRGVTSEAMVMCASSEAGVEVLSPPKNSQPGDLVNCEGYTRQPDTVMNPKKKIFETVAPDLHTNDNLQACYKNVPFIVEGKGNCVAKTLKNVPVK</sequence>
<dbReference type="InterPro" id="IPR002547">
    <property type="entry name" value="tRNA-bd_dom"/>
</dbReference>
<dbReference type="SUPFAM" id="SSF50249">
    <property type="entry name" value="Nucleic acid-binding proteins"/>
    <property type="match status" value="1"/>
</dbReference>
<gene>
    <name evidence="5" type="ORF">NQ317_019749</name>
</gene>
<comment type="caution">
    <text evidence="5">The sequence shown here is derived from an EMBL/GenBank/DDBJ whole genome shotgun (WGS) entry which is preliminary data.</text>
</comment>